<keyword evidence="2" id="KW-1185">Reference proteome</keyword>
<organism evidence="1">
    <name type="scientific">Oryza barthii</name>
    <dbReference type="NCBI Taxonomy" id="65489"/>
    <lineage>
        <taxon>Eukaryota</taxon>
        <taxon>Viridiplantae</taxon>
        <taxon>Streptophyta</taxon>
        <taxon>Embryophyta</taxon>
        <taxon>Tracheophyta</taxon>
        <taxon>Spermatophyta</taxon>
        <taxon>Magnoliopsida</taxon>
        <taxon>Liliopsida</taxon>
        <taxon>Poales</taxon>
        <taxon>Poaceae</taxon>
        <taxon>BOP clade</taxon>
        <taxon>Oryzoideae</taxon>
        <taxon>Oryzeae</taxon>
        <taxon>Oryzinae</taxon>
        <taxon>Oryza</taxon>
    </lineage>
</organism>
<sequence>MGVGERLTRGRWWGQKAAKWMEHALPRVLGRKDNVFHHECTCIENIRMPKFRILRMQMQGCCRTMLRITMMLFHLISQGKSWTSKSNPVEEALQKQ</sequence>
<dbReference type="AlphaFoldDB" id="A0A0D3HLM9"/>
<name>A0A0D3HLM9_9ORYZ</name>
<evidence type="ECO:0000313" key="2">
    <source>
        <dbReference type="Proteomes" id="UP000026960"/>
    </source>
</evidence>
<dbReference type="Proteomes" id="UP000026960">
    <property type="component" value="Chromosome 11"/>
</dbReference>
<reference evidence="1" key="1">
    <citation type="journal article" date="2009" name="Rice">
        <title>De Novo Next Generation Sequencing of Plant Genomes.</title>
        <authorList>
            <person name="Rounsley S."/>
            <person name="Marri P.R."/>
            <person name="Yu Y."/>
            <person name="He R."/>
            <person name="Sisneros N."/>
            <person name="Goicoechea J.L."/>
            <person name="Lee S.J."/>
            <person name="Angelova A."/>
            <person name="Kudrna D."/>
            <person name="Luo M."/>
            <person name="Affourtit J."/>
            <person name="Desany B."/>
            <person name="Knight J."/>
            <person name="Niazi F."/>
            <person name="Egholm M."/>
            <person name="Wing R.A."/>
        </authorList>
    </citation>
    <scope>NUCLEOTIDE SEQUENCE [LARGE SCALE GENOMIC DNA]</scope>
    <source>
        <strain evidence="1">cv. IRGC 105608</strain>
    </source>
</reference>
<dbReference type="PaxDb" id="65489-OBART11G12920.1"/>
<dbReference type="HOGENOM" id="CLU_2363023_0_0_1"/>
<accession>A0A0D3HLM9</accession>
<dbReference type="Gramene" id="OBART11G12920.1">
    <property type="protein sequence ID" value="OBART11G12920.1"/>
    <property type="gene ID" value="OBART11G12920"/>
</dbReference>
<proteinExistence type="predicted"/>
<reference evidence="1" key="2">
    <citation type="submission" date="2015-03" db="UniProtKB">
        <authorList>
            <consortium name="EnsemblPlants"/>
        </authorList>
    </citation>
    <scope>IDENTIFICATION</scope>
</reference>
<dbReference type="EnsemblPlants" id="OBART11G12920.1">
    <property type="protein sequence ID" value="OBART11G12920.1"/>
    <property type="gene ID" value="OBART11G12920"/>
</dbReference>
<protein>
    <submittedName>
        <fullName evidence="1">Uncharacterized protein</fullName>
    </submittedName>
</protein>
<evidence type="ECO:0000313" key="1">
    <source>
        <dbReference type="EnsemblPlants" id="OBART11G12920.1"/>
    </source>
</evidence>